<evidence type="ECO:0000313" key="8">
    <source>
        <dbReference type="EMBL" id="TXE09823.1"/>
    </source>
</evidence>
<name>A0A5C7AQE2_9FLAO</name>
<dbReference type="SUPFAM" id="SSF48452">
    <property type="entry name" value="TPR-like"/>
    <property type="match status" value="1"/>
</dbReference>
<keyword evidence="4" id="KW-0472">Membrane</keyword>
<gene>
    <name evidence="8" type="ORF">FUA26_10060</name>
</gene>
<comment type="similarity">
    <text evidence="2">Belongs to the SusD family.</text>
</comment>
<feature type="domain" description="SusD-like N-terminal" evidence="7">
    <location>
        <begin position="101"/>
        <end position="238"/>
    </location>
</feature>
<dbReference type="RefSeq" id="WP_147135287.1">
    <property type="nucleotide sequence ID" value="NZ_VOSC01000025.1"/>
</dbReference>
<dbReference type="PROSITE" id="PS51257">
    <property type="entry name" value="PROKAR_LIPOPROTEIN"/>
    <property type="match status" value="1"/>
</dbReference>
<accession>A0A5C7AQE2</accession>
<dbReference type="InterPro" id="IPR012944">
    <property type="entry name" value="SusD_RagB_dom"/>
</dbReference>
<comment type="subcellular location">
    <subcellularLocation>
        <location evidence="1">Cell outer membrane</location>
    </subcellularLocation>
</comment>
<organism evidence="8 9">
    <name type="scientific">Seonamhaeicola algicola</name>
    <dbReference type="NCBI Taxonomy" id="1719036"/>
    <lineage>
        <taxon>Bacteria</taxon>
        <taxon>Pseudomonadati</taxon>
        <taxon>Bacteroidota</taxon>
        <taxon>Flavobacteriia</taxon>
        <taxon>Flavobacteriales</taxon>
        <taxon>Flavobacteriaceae</taxon>
    </lineage>
</organism>
<keyword evidence="9" id="KW-1185">Reference proteome</keyword>
<dbReference type="InterPro" id="IPR011990">
    <property type="entry name" value="TPR-like_helical_dom_sf"/>
</dbReference>
<dbReference type="Proteomes" id="UP000321790">
    <property type="component" value="Unassembled WGS sequence"/>
</dbReference>
<dbReference type="GO" id="GO:0009279">
    <property type="term" value="C:cell outer membrane"/>
    <property type="evidence" value="ECO:0007669"/>
    <property type="project" value="UniProtKB-SubCell"/>
</dbReference>
<evidence type="ECO:0000256" key="1">
    <source>
        <dbReference type="ARBA" id="ARBA00004442"/>
    </source>
</evidence>
<evidence type="ECO:0000313" key="9">
    <source>
        <dbReference type="Proteomes" id="UP000321790"/>
    </source>
</evidence>
<evidence type="ECO:0000259" key="7">
    <source>
        <dbReference type="Pfam" id="PF14322"/>
    </source>
</evidence>
<dbReference type="EMBL" id="VOSC01000025">
    <property type="protein sequence ID" value="TXE09823.1"/>
    <property type="molecule type" value="Genomic_DNA"/>
</dbReference>
<feature type="domain" description="RagB/SusD" evidence="6">
    <location>
        <begin position="373"/>
        <end position="449"/>
    </location>
</feature>
<evidence type="ECO:0000256" key="4">
    <source>
        <dbReference type="ARBA" id="ARBA00023136"/>
    </source>
</evidence>
<dbReference type="InterPro" id="IPR033985">
    <property type="entry name" value="SusD-like_N"/>
</dbReference>
<dbReference type="Pfam" id="PF07980">
    <property type="entry name" value="SusD_RagB"/>
    <property type="match status" value="1"/>
</dbReference>
<dbReference type="Gene3D" id="1.25.40.390">
    <property type="match status" value="1"/>
</dbReference>
<evidence type="ECO:0000256" key="2">
    <source>
        <dbReference type="ARBA" id="ARBA00006275"/>
    </source>
</evidence>
<evidence type="ECO:0000256" key="3">
    <source>
        <dbReference type="ARBA" id="ARBA00022729"/>
    </source>
</evidence>
<reference evidence="9" key="1">
    <citation type="submission" date="2019-08" db="EMBL/GenBank/DDBJ databases">
        <title>Seonamhaeicola sediminis sp. nov., isolated from marine sediment.</title>
        <authorList>
            <person name="Cao W.R."/>
        </authorList>
    </citation>
    <scope>NUCLEOTIDE SEQUENCE [LARGE SCALE GENOMIC DNA]</scope>
    <source>
        <strain evidence="9">Gy8</strain>
    </source>
</reference>
<proteinExistence type="inferred from homology"/>
<evidence type="ECO:0000256" key="5">
    <source>
        <dbReference type="ARBA" id="ARBA00023237"/>
    </source>
</evidence>
<keyword evidence="3" id="KW-0732">Signal</keyword>
<keyword evidence="5" id="KW-0998">Cell outer membrane</keyword>
<comment type="caution">
    <text evidence="8">The sequence shown here is derived from an EMBL/GenBank/DDBJ whole genome shotgun (WGS) entry which is preliminary data.</text>
</comment>
<protein>
    <submittedName>
        <fullName evidence="8">RagB/SusD family nutrient uptake outer membrane protein</fullName>
    </submittedName>
</protein>
<dbReference type="OrthoDB" id="1100079at2"/>
<sequence>MKENKFIKLNFSRCFAYIITLTLFVSCADFDRDFEEERYLTSSHAEANNAAGGTVGLQALDGAILSYLRDGEAVTDEFGIKAVDLGMDLRSNDMDMSRNTWFGAFNNYDNIILTSNDNDFMWEFFYKVINNANGIINTIPEGSPEETLIFKYKSHTYRAIAYFYLLRIYQHTKASDDTEAIPIDFGDFVGQPKSTVGEVKQLILDDLTIAYNGLENYARESKEEVDASVVAAYLARYHLTYENWTEAEKYADIAMSVGSIESDVMHGFDELALSEVIWGAEVTEATSEVYQSFFSHVSQINDGYSGWNHFKTVNSNLYDMIPDTDLRKGWFADQQYDPGVILVPGTWGHYNITPKYTSLKFIAQPGPGVFIGDYIYLRNTEFYLTKAEALARQNKDTEAQQVLFDLNSVRDENYTLSTKTGQDLIDEILMYRRIELWGDGVASFDMARLGVGLDRKDGRENLVMPGADLVIPALDEKMIYQIPIREVDASN</sequence>
<dbReference type="AlphaFoldDB" id="A0A5C7AQE2"/>
<dbReference type="Pfam" id="PF14322">
    <property type="entry name" value="SusD-like_3"/>
    <property type="match status" value="1"/>
</dbReference>
<evidence type="ECO:0000259" key="6">
    <source>
        <dbReference type="Pfam" id="PF07980"/>
    </source>
</evidence>